<dbReference type="RefSeq" id="WP_341403041.1">
    <property type="nucleotide sequence ID" value="NZ_JBBUKT010000001.1"/>
</dbReference>
<comment type="caution">
    <text evidence="1">The sequence shown here is derived from an EMBL/GenBank/DDBJ whole genome shotgun (WGS) entry which is preliminary data.</text>
</comment>
<sequence>MRRNRILLQTVLLLALIWGGVAALRAFAGSKQVTAEKVAHEIEAAGLDDWSGRSGTDAKREKKLREIAGLINRLDFAERQKTRDDQPTEELFRRLSGDEKKLFIDLTVRESMGKFMEAIDALPPEKRKEFVQQGLREIKSGKTGADMSKAQELGDDLLETIAGEGMRAYFEKASADTKLDLAPLMESMNEVMQGLRGQEFGQPPR</sequence>
<evidence type="ECO:0000313" key="1">
    <source>
        <dbReference type="EMBL" id="MEK7949622.1"/>
    </source>
</evidence>
<reference evidence="1 2" key="1">
    <citation type="submission" date="2024-04" db="EMBL/GenBank/DDBJ databases">
        <title>Luteolibacter sp. isolated from soil.</title>
        <authorList>
            <person name="An J."/>
        </authorList>
    </citation>
    <scope>NUCLEOTIDE SEQUENCE [LARGE SCALE GENOMIC DNA]</scope>
    <source>
        <strain evidence="1 2">Y139</strain>
    </source>
</reference>
<keyword evidence="2" id="KW-1185">Reference proteome</keyword>
<evidence type="ECO:0000313" key="2">
    <source>
        <dbReference type="Proteomes" id="UP001371305"/>
    </source>
</evidence>
<protein>
    <recommendedName>
        <fullName evidence="3">DUF4197 domain-containing protein</fullName>
    </recommendedName>
</protein>
<accession>A0ABU9AR99</accession>
<name>A0ABU9AR99_9BACT</name>
<proteinExistence type="predicted"/>
<dbReference type="EMBL" id="JBBUKT010000001">
    <property type="protein sequence ID" value="MEK7949622.1"/>
    <property type="molecule type" value="Genomic_DNA"/>
</dbReference>
<organism evidence="1 2">
    <name type="scientific">Luteolibacter soli</name>
    <dbReference type="NCBI Taxonomy" id="3135280"/>
    <lineage>
        <taxon>Bacteria</taxon>
        <taxon>Pseudomonadati</taxon>
        <taxon>Verrucomicrobiota</taxon>
        <taxon>Verrucomicrobiia</taxon>
        <taxon>Verrucomicrobiales</taxon>
        <taxon>Verrucomicrobiaceae</taxon>
        <taxon>Luteolibacter</taxon>
    </lineage>
</organism>
<evidence type="ECO:0008006" key="3">
    <source>
        <dbReference type="Google" id="ProtNLM"/>
    </source>
</evidence>
<gene>
    <name evidence="1" type="ORF">WKV53_03905</name>
</gene>
<dbReference type="Proteomes" id="UP001371305">
    <property type="component" value="Unassembled WGS sequence"/>
</dbReference>